<proteinExistence type="predicted"/>
<gene>
    <name evidence="1" type="primary">Dper\GL14322</name>
    <name evidence="1" type="ORF">Dper_GL14322</name>
</gene>
<reference evidence="1 2" key="1">
    <citation type="journal article" date="2007" name="Nature">
        <title>Evolution of genes and genomes on the Drosophila phylogeny.</title>
        <authorList>
            <consortium name="Drosophila 12 Genomes Consortium"/>
            <person name="Clark A.G."/>
            <person name="Eisen M.B."/>
            <person name="Smith D.R."/>
            <person name="Bergman C.M."/>
            <person name="Oliver B."/>
            <person name="Markow T.A."/>
            <person name="Kaufman T.C."/>
            <person name="Kellis M."/>
            <person name="Gelbart W."/>
            <person name="Iyer V.N."/>
            <person name="Pollard D.A."/>
            <person name="Sackton T.B."/>
            <person name="Larracuente A.M."/>
            <person name="Singh N.D."/>
            <person name="Abad J.P."/>
            <person name="Abt D.N."/>
            <person name="Adryan B."/>
            <person name="Aguade M."/>
            <person name="Akashi H."/>
            <person name="Anderson W.W."/>
            <person name="Aquadro C.F."/>
            <person name="Ardell D.H."/>
            <person name="Arguello R."/>
            <person name="Artieri C.G."/>
            <person name="Barbash D.A."/>
            <person name="Barker D."/>
            <person name="Barsanti P."/>
            <person name="Batterham P."/>
            <person name="Batzoglou S."/>
            <person name="Begun D."/>
            <person name="Bhutkar A."/>
            <person name="Blanco E."/>
            <person name="Bosak S.A."/>
            <person name="Bradley R.K."/>
            <person name="Brand A.D."/>
            <person name="Brent M.R."/>
            <person name="Brooks A.N."/>
            <person name="Brown R.H."/>
            <person name="Butlin R.K."/>
            <person name="Caggese C."/>
            <person name="Calvi B.R."/>
            <person name="Bernardo de Carvalho A."/>
            <person name="Caspi A."/>
            <person name="Castrezana S."/>
            <person name="Celniker S.E."/>
            <person name="Chang J.L."/>
            <person name="Chapple C."/>
            <person name="Chatterji S."/>
            <person name="Chinwalla A."/>
            <person name="Civetta A."/>
            <person name="Clifton S.W."/>
            <person name="Comeron J.M."/>
            <person name="Costello J.C."/>
            <person name="Coyne J.A."/>
            <person name="Daub J."/>
            <person name="David R.G."/>
            <person name="Delcher A.L."/>
            <person name="Delehaunty K."/>
            <person name="Do C.B."/>
            <person name="Ebling H."/>
            <person name="Edwards K."/>
            <person name="Eickbush T."/>
            <person name="Evans J.D."/>
            <person name="Filipski A."/>
            <person name="Findeiss S."/>
            <person name="Freyhult E."/>
            <person name="Fulton L."/>
            <person name="Fulton R."/>
            <person name="Garcia A.C."/>
            <person name="Gardiner A."/>
            <person name="Garfield D.A."/>
            <person name="Garvin B.E."/>
            <person name="Gibson G."/>
            <person name="Gilbert D."/>
            <person name="Gnerre S."/>
            <person name="Godfrey J."/>
            <person name="Good R."/>
            <person name="Gotea V."/>
            <person name="Gravely B."/>
            <person name="Greenberg A.J."/>
            <person name="Griffiths-Jones S."/>
            <person name="Gross S."/>
            <person name="Guigo R."/>
            <person name="Gustafson E.A."/>
            <person name="Haerty W."/>
            <person name="Hahn M.W."/>
            <person name="Halligan D.L."/>
            <person name="Halpern A.L."/>
            <person name="Halter G.M."/>
            <person name="Han M.V."/>
            <person name="Heger A."/>
            <person name="Hillier L."/>
            <person name="Hinrichs A.S."/>
            <person name="Holmes I."/>
            <person name="Hoskins R.A."/>
            <person name="Hubisz M.J."/>
            <person name="Hultmark D."/>
            <person name="Huntley M.A."/>
            <person name="Jaffe D.B."/>
            <person name="Jagadeeshan S."/>
            <person name="Jeck W.R."/>
            <person name="Johnson J."/>
            <person name="Jones C.D."/>
            <person name="Jordan W.C."/>
            <person name="Karpen G.H."/>
            <person name="Kataoka E."/>
            <person name="Keightley P.D."/>
            <person name="Kheradpour P."/>
            <person name="Kirkness E.F."/>
            <person name="Koerich L.B."/>
            <person name="Kristiansen K."/>
            <person name="Kudrna D."/>
            <person name="Kulathinal R.J."/>
            <person name="Kumar S."/>
            <person name="Kwok R."/>
            <person name="Lander E."/>
            <person name="Langley C.H."/>
            <person name="Lapoint R."/>
            <person name="Lazzaro B.P."/>
            <person name="Lee S.J."/>
            <person name="Levesque L."/>
            <person name="Li R."/>
            <person name="Lin C.F."/>
            <person name="Lin M.F."/>
            <person name="Lindblad-Toh K."/>
            <person name="Llopart A."/>
            <person name="Long M."/>
            <person name="Low L."/>
            <person name="Lozovsky E."/>
            <person name="Lu J."/>
            <person name="Luo M."/>
            <person name="Machado C.A."/>
            <person name="Makalowski W."/>
            <person name="Marzo M."/>
            <person name="Matsuda M."/>
            <person name="Matzkin L."/>
            <person name="McAllister B."/>
            <person name="McBride C.S."/>
            <person name="McKernan B."/>
            <person name="McKernan K."/>
            <person name="Mendez-Lago M."/>
            <person name="Minx P."/>
            <person name="Mollenhauer M.U."/>
            <person name="Montooth K."/>
            <person name="Mount S.M."/>
            <person name="Mu X."/>
            <person name="Myers E."/>
            <person name="Negre B."/>
            <person name="Newfeld S."/>
            <person name="Nielsen R."/>
            <person name="Noor M.A."/>
            <person name="O'Grady P."/>
            <person name="Pachter L."/>
            <person name="Papaceit M."/>
            <person name="Parisi M.J."/>
            <person name="Parisi M."/>
            <person name="Parts L."/>
            <person name="Pedersen J.S."/>
            <person name="Pesole G."/>
            <person name="Phillippy A.M."/>
            <person name="Ponting C.P."/>
            <person name="Pop M."/>
            <person name="Porcelli D."/>
            <person name="Powell J.R."/>
            <person name="Prohaska S."/>
            <person name="Pruitt K."/>
            <person name="Puig M."/>
            <person name="Quesneville H."/>
            <person name="Ram K.R."/>
            <person name="Rand D."/>
            <person name="Rasmussen M.D."/>
            <person name="Reed L.K."/>
            <person name="Reenan R."/>
            <person name="Reily A."/>
            <person name="Remington K.A."/>
            <person name="Rieger T.T."/>
            <person name="Ritchie M.G."/>
            <person name="Robin C."/>
            <person name="Rogers Y.H."/>
            <person name="Rohde C."/>
            <person name="Rozas J."/>
            <person name="Rubenfield M.J."/>
            <person name="Ruiz A."/>
            <person name="Russo S."/>
            <person name="Salzberg S.L."/>
            <person name="Sanchez-Gracia A."/>
            <person name="Saranga D.J."/>
            <person name="Sato H."/>
            <person name="Schaeffer S.W."/>
            <person name="Schatz M.C."/>
            <person name="Schlenke T."/>
            <person name="Schwartz R."/>
            <person name="Segarra C."/>
            <person name="Singh R.S."/>
            <person name="Sirot L."/>
            <person name="Sirota M."/>
            <person name="Sisneros N.B."/>
            <person name="Smith C.D."/>
            <person name="Smith T.F."/>
            <person name="Spieth J."/>
            <person name="Stage D.E."/>
            <person name="Stark A."/>
            <person name="Stephan W."/>
            <person name="Strausberg R.L."/>
            <person name="Strempel S."/>
            <person name="Sturgill D."/>
            <person name="Sutton G."/>
            <person name="Sutton G.G."/>
            <person name="Tao W."/>
            <person name="Teichmann S."/>
            <person name="Tobari Y.N."/>
            <person name="Tomimura Y."/>
            <person name="Tsolas J.M."/>
            <person name="Valente V.L."/>
            <person name="Venter E."/>
            <person name="Venter J.C."/>
            <person name="Vicario S."/>
            <person name="Vieira F.G."/>
            <person name="Vilella A.J."/>
            <person name="Villasante A."/>
            <person name="Walenz B."/>
            <person name="Wang J."/>
            <person name="Wasserman M."/>
            <person name="Watts T."/>
            <person name="Wilson D."/>
            <person name="Wilson R.K."/>
            <person name="Wing R.A."/>
            <person name="Wolfner M.F."/>
            <person name="Wong A."/>
            <person name="Wong G.K."/>
            <person name="Wu C.I."/>
            <person name="Wu G."/>
            <person name="Yamamoto D."/>
            <person name="Yang H.P."/>
            <person name="Yang S.P."/>
            <person name="Yorke J.A."/>
            <person name="Yoshida K."/>
            <person name="Zdobnov E."/>
            <person name="Zhang P."/>
            <person name="Zhang Y."/>
            <person name="Zimin A.V."/>
            <person name="Baldwin J."/>
            <person name="Abdouelleil A."/>
            <person name="Abdulkadir J."/>
            <person name="Abebe A."/>
            <person name="Abera B."/>
            <person name="Abreu J."/>
            <person name="Acer S.C."/>
            <person name="Aftuck L."/>
            <person name="Alexander A."/>
            <person name="An P."/>
            <person name="Anderson E."/>
            <person name="Anderson S."/>
            <person name="Arachi H."/>
            <person name="Azer M."/>
            <person name="Bachantsang P."/>
            <person name="Barry A."/>
            <person name="Bayul T."/>
            <person name="Berlin A."/>
            <person name="Bessette D."/>
            <person name="Bloom T."/>
            <person name="Blye J."/>
            <person name="Boguslavskiy L."/>
            <person name="Bonnet C."/>
            <person name="Boukhgalter B."/>
            <person name="Bourzgui I."/>
            <person name="Brown A."/>
            <person name="Cahill P."/>
            <person name="Channer S."/>
            <person name="Cheshatsang Y."/>
            <person name="Chuda L."/>
            <person name="Citroen M."/>
            <person name="Collymore A."/>
            <person name="Cooke P."/>
            <person name="Costello M."/>
            <person name="D'Aco K."/>
            <person name="Daza R."/>
            <person name="De Haan G."/>
            <person name="DeGray S."/>
            <person name="DeMaso C."/>
            <person name="Dhargay N."/>
            <person name="Dooley K."/>
            <person name="Dooley E."/>
            <person name="Doricent M."/>
            <person name="Dorje P."/>
            <person name="Dorjee K."/>
            <person name="Dupes A."/>
            <person name="Elong R."/>
            <person name="Falk J."/>
            <person name="Farina A."/>
            <person name="Faro S."/>
            <person name="Ferguson D."/>
            <person name="Fisher S."/>
            <person name="Foley C.D."/>
            <person name="Franke A."/>
            <person name="Friedrich D."/>
            <person name="Gadbois L."/>
            <person name="Gearin G."/>
            <person name="Gearin C.R."/>
            <person name="Giannoukos G."/>
            <person name="Goode T."/>
            <person name="Graham J."/>
            <person name="Grandbois E."/>
            <person name="Grewal S."/>
            <person name="Gyaltsen K."/>
            <person name="Hafez N."/>
            <person name="Hagos B."/>
            <person name="Hall J."/>
            <person name="Henson C."/>
            <person name="Hollinger A."/>
            <person name="Honan T."/>
            <person name="Huard M.D."/>
            <person name="Hughes L."/>
            <person name="Hurhula B."/>
            <person name="Husby M.E."/>
            <person name="Kamat A."/>
            <person name="Kanga B."/>
            <person name="Kashin S."/>
            <person name="Khazanovich D."/>
            <person name="Kisner P."/>
            <person name="Lance K."/>
            <person name="Lara M."/>
            <person name="Lee W."/>
            <person name="Lennon N."/>
            <person name="Letendre F."/>
            <person name="LeVine R."/>
            <person name="Lipovsky A."/>
            <person name="Liu X."/>
            <person name="Liu J."/>
            <person name="Liu S."/>
            <person name="Lokyitsang T."/>
            <person name="Lokyitsang Y."/>
            <person name="Lubonja R."/>
            <person name="Lui A."/>
            <person name="MacDonald P."/>
            <person name="Magnisalis V."/>
            <person name="Maru K."/>
            <person name="Matthews C."/>
            <person name="McCusker W."/>
            <person name="McDonough S."/>
            <person name="Mehta T."/>
            <person name="Meldrim J."/>
            <person name="Meneus L."/>
            <person name="Mihai O."/>
            <person name="Mihalev A."/>
            <person name="Mihova T."/>
            <person name="Mittelman R."/>
            <person name="Mlenga V."/>
            <person name="Montmayeur A."/>
            <person name="Mulrain L."/>
            <person name="Navidi A."/>
            <person name="Naylor J."/>
            <person name="Negash T."/>
            <person name="Nguyen T."/>
            <person name="Nguyen N."/>
            <person name="Nicol R."/>
            <person name="Norbu C."/>
            <person name="Norbu N."/>
            <person name="Novod N."/>
            <person name="O'Neill B."/>
            <person name="Osman S."/>
            <person name="Markiewicz E."/>
            <person name="Oyono O.L."/>
            <person name="Patti C."/>
            <person name="Phunkhang P."/>
            <person name="Pierre F."/>
            <person name="Priest M."/>
            <person name="Raghuraman S."/>
            <person name="Rege F."/>
            <person name="Reyes R."/>
            <person name="Rise C."/>
            <person name="Rogov P."/>
            <person name="Ross K."/>
            <person name="Ryan E."/>
            <person name="Settipalli S."/>
            <person name="Shea T."/>
            <person name="Sherpa N."/>
            <person name="Shi L."/>
            <person name="Shih D."/>
            <person name="Sparrow T."/>
            <person name="Spaulding J."/>
            <person name="Stalker J."/>
            <person name="Stange-Thomann N."/>
            <person name="Stavropoulos S."/>
            <person name="Stone C."/>
            <person name="Strader C."/>
            <person name="Tesfaye S."/>
            <person name="Thomson T."/>
            <person name="Thoulutsang Y."/>
            <person name="Thoulutsang D."/>
            <person name="Topham K."/>
            <person name="Topping I."/>
            <person name="Tsamla T."/>
            <person name="Vassiliev H."/>
            <person name="Vo A."/>
            <person name="Wangchuk T."/>
            <person name="Wangdi T."/>
            <person name="Weiand M."/>
            <person name="Wilkinson J."/>
            <person name="Wilson A."/>
            <person name="Yadav S."/>
            <person name="Young G."/>
            <person name="Yu Q."/>
            <person name="Zembek L."/>
            <person name="Zhong D."/>
            <person name="Zimmer A."/>
            <person name="Zwirko Z."/>
            <person name="Jaffe D.B."/>
            <person name="Alvarez P."/>
            <person name="Brockman W."/>
            <person name="Butler J."/>
            <person name="Chin C."/>
            <person name="Gnerre S."/>
            <person name="Grabherr M."/>
            <person name="Kleber M."/>
            <person name="Mauceli E."/>
            <person name="MacCallum I."/>
        </authorList>
    </citation>
    <scope>NUCLEOTIDE SEQUENCE [LARGE SCALE GENOMIC DNA]</scope>
    <source>
        <strain evidence="2">MSH-3 / Tucson 14011-0111.49</strain>
    </source>
</reference>
<keyword evidence="2" id="KW-1185">Reference proteome</keyword>
<evidence type="ECO:0000313" key="2">
    <source>
        <dbReference type="Proteomes" id="UP000008744"/>
    </source>
</evidence>
<sequence>MPKIPTVQENFCEDRGDLFEPATELISNEGNSKTSAVFWRERTLHEEEFVGKSE</sequence>
<protein>
    <submittedName>
        <fullName evidence="1">GL14322</fullName>
    </submittedName>
</protein>
<organism evidence="2">
    <name type="scientific">Drosophila persimilis</name>
    <name type="common">Fruit fly</name>
    <dbReference type="NCBI Taxonomy" id="7234"/>
    <lineage>
        <taxon>Eukaryota</taxon>
        <taxon>Metazoa</taxon>
        <taxon>Ecdysozoa</taxon>
        <taxon>Arthropoda</taxon>
        <taxon>Hexapoda</taxon>
        <taxon>Insecta</taxon>
        <taxon>Pterygota</taxon>
        <taxon>Neoptera</taxon>
        <taxon>Endopterygota</taxon>
        <taxon>Diptera</taxon>
        <taxon>Brachycera</taxon>
        <taxon>Muscomorpha</taxon>
        <taxon>Ephydroidea</taxon>
        <taxon>Drosophilidae</taxon>
        <taxon>Drosophila</taxon>
        <taxon>Sophophora</taxon>
    </lineage>
</organism>
<dbReference type="AlphaFoldDB" id="B4GTC6"/>
<dbReference type="HOGENOM" id="CLU_3052546_0_0_1"/>
<name>B4GTC6_DROPE</name>
<dbReference type="Proteomes" id="UP000008744">
    <property type="component" value="Unassembled WGS sequence"/>
</dbReference>
<accession>B4GTC6</accession>
<dbReference type="EMBL" id="CH479190">
    <property type="protein sequence ID" value="EDW25796.1"/>
    <property type="molecule type" value="Genomic_DNA"/>
</dbReference>
<evidence type="ECO:0000313" key="1">
    <source>
        <dbReference type="EMBL" id="EDW25796.1"/>
    </source>
</evidence>